<name>A0ABN9HA53_9NEOB</name>
<organism evidence="1 2">
    <name type="scientific">Staurois parvus</name>
    <dbReference type="NCBI Taxonomy" id="386267"/>
    <lineage>
        <taxon>Eukaryota</taxon>
        <taxon>Metazoa</taxon>
        <taxon>Chordata</taxon>
        <taxon>Craniata</taxon>
        <taxon>Vertebrata</taxon>
        <taxon>Euteleostomi</taxon>
        <taxon>Amphibia</taxon>
        <taxon>Batrachia</taxon>
        <taxon>Anura</taxon>
        <taxon>Neobatrachia</taxon>
        <taxon>Ranoidea</taxon>
        <taxon>Ranidae</taxon>
        <taxon>Staurois</taxon>
    </lineage>
</organism>
<dbReference type="Proteomes" id="UP001162483">
    <property type="component" value="Unassembled WGS sequence"/>
</dbReference>
<reference evidence="1" key="1">
    <citation type="submission" date="2023-05" db="EMBL/GenBank/DDBJ databases">
        <authorList>
            <person name="Stuckert A."/>
        </authorList>
    </citation>
    <scope>NUCLEOTIDE SEQUENCE</scope>
</reference>
<sequence length="81" mass="8809">MKSLVFLLDPLLSNKKLTTLGMRALHGQFFSCAGSRGGLTIWKLGHCPWARDAPGTFFIGFFEFGQGHGSHDPLLPGGPHE</sequence>
<comment type="caution">
    <text evidence="1">The sequence shown here is derived from an EMBL/GenBank/DDBJ whole genome shotgun (WGS) entry which is preliminary data.</text>
</comment>
<proteinExistence type="predicted"/>
<accession>A0ABN9HA53</accession>
<evidence type="ECO:0000313" key="1">
    <source>
        <dbReference type="EMBL" id="CAI9618674.1"/>
    </source>
</evidence>
<gene>
    <name evidence="1" type="ORF">SPARVUS_LOCUS15710448</name>
</gene>
<feature type="non-terminal residue" evidence="1">
    <location>
        <position position="81"/>
    </location>
</feature>
<protein>
    <submittedName>
        <fullName evidence="1">Uncharacterized protein</fullName>
    </submittedName>
</protein>
<dbReference type="EMBL" id="CATNWA010020498">
    <property type="protein sequence ID" value="CAI9618674.1"/>
    <property type="molecule type" value="Genomic_DNA"/>
</dbReference>
<evidence type="ECO:0000313" key="2">
    <source>
        <dbReference type="Proteomes" id="UP001162483"/>
    </source>
</evidence>
<keyword evidence="2" id="KW-1185">Reference proteome</keyword>